<name>A0A4Z2E7I0_9TELE</name>
<keyword evidence="3" id="KW-1185">Reference proteome</keyword>
<evidence type="ECO:0000313" key="2">
    <source>
        <dbReference type="EMBL" id="TNN24603.1"/>
    </source>
</evidence>
<organism evidence="2 3">
    <name type="scientific">Liparis tanakae</name>
    <name type="common">Tanaka's snailfish</name>
    <dbReference type="NCBI Taxonomy" id="230148"/>
    <lineage>
        <taxon>Eukaryota</taxon>
        <taxon>Metazoa</taxon>
        <taxon>Chordata</taxon>
        <taxon>Craniata</taxon>
        <taxon>Vertebrata</taxon>
        <taxon>Euteleostomi</taxon>
        <taxon>Actinopterygii</taxon>
        <taxon>Neopterygii</taxon>
        <taxon>Teleostei</taxon>
        <taxon>Neoteleostei</taxon>
        <taxon>Acanthomorphata</taxon>
        <taxon>Eupercaria</taxon>
        <taxon>Perciformes</taxon>
        <taxon>Cottioidei</taxon>
        <taxon>Cottales</taxon>
        <taxon>Liparidae</taxon>
        <taxon>Liparis</taxon>
    </lineage>
</organism>
<evidence type="ECO:0000256" key="1">
    <source>
        <dbReference type="SAM" id="MobiDB-lite"/>
    </source>
</evidence>
<proteinExistence type="predicted"/>
<accession>A0A4Z2E7I0</accession>
<reference evidence="2 3" key="1">
    <citation type="submission" date="2019-03" db="EMBL/GenBank/DDBJ databases">
        <title>First draft genome of Liparis tanakae, snailfish: a comprehensive survey of snailfish specific genes.</title>
        <authorList>
            <person name="Kim W."/>
            <person name="Song I."/>
            <person name="Jeong J.-H."/>
            <person name="Kim D."/>
            <person name="Kim S."/>
            <person name="Ryu S."/>
            <person name="Song J.Y."/>
            <person name="Lee S.K."/>
        </authorList>
    </citation>
    <scope>NUCLEOTIDE SEQUENCE [LARGE SCALE GENOMIC DNA]</scope>
    <source>
        <tissue evidence="2">Muscle</tissue>
    </source>
</reference>
<comment type="caution">
    <text evidence="2">The sequence shown here is derived from an EMBL/GenBank/DDBJ whole genome shotgun (WGS) entry which is preliminary data.</text>
</comment>
<dbReference type="AlphaFoldDB" id="A0A4Z2E7I0"/>
<feature type="region of interest" description="Disordered" evidence="1">
    <location>
        <begin position="1"/>
        <end position="31"/>
    </location>
</feature>
<gene>
    <name evidence="2" type="ORF">EYF80_065272</name>
</gene>
<protein>
    <submittedName>
        <fullName evidence="2">Uncharacterized protein</fullName>
    </submittedName>
</protein>
<evidence type="ECO:0000313" key="3">
    <source>
        <dbReference type="Proteomes" id="UP000314294"/>
    </source>
</evidence>
<sequence>MMRASGGSGPSFRRIRSRLQEDQVQASGGSGLGFRRIRSRLQEDQVQASVSSGPGFRKIRSELQEDQVWASGESGPGFRRIRSHSDQVFVCKSYPEEERKRLVECLMSALKNREKKNLSEPRRKKNFWFSRINVFLPTCRELRPEY</sequence>
<dbReference type="Proteomes" id="UP000314294">
    <property type="component" value="Unassembled WGS sequence"/>
</dbReference>
<dbReference type="EMBL" id="SRLO01014878">
    <property type="protein sequence ID" value="TNN24603.1"/>
    <property type="molecule type" value="Genomic_DNA"/>
</dbReference>